<name>A0A4V6PXF7_9PROT</name>
<accession>A0A4V6PXF7</accession>
<gene>
    <name evidence="1" type="ORF">A8950_3577</name>
</gene>
<protein>
    <submittedName>
        <fullName evidence="1">Uncharacterized protein DUF1488</fullName>
    </submittedName>
</protein>
<dbReference type="EMBL" id="SNYW01000013">
    <property type="protein sequence ID" value="TDQ78521.1"/>
    <property type="molecule type" value="Genomic_DNA"/>
</dbReference>
<dbReference type="Proteomes" id="UP000295783">
    <property type="component" value="Unassembled WGS sequence"/>
</dbReference>
<evidence type="ECO:0000313" key="1">
    <source>
        <dbReference type="EMBL" id="TDQ78521.1"/>
    </source>
</evidence>
<evidence type="ECO:0000313" key="2">
    <source>
        <dbReference type="Proteomes" id="UP000295783"/>
    </source>
</evidence>
<reference evidence="1 2" key="1">
    <citation type="submission" date="2019-03" db="EMBL/GenBank/DDBJ databases">
        <title>Genomic Encyclopedia of Type Strains, Phase III (KMG-III): the genomes of soil and plant-associated and newly described type strains.</title>
        <authorList>
            <person name="Whitman W."/>
        </authorList>
    </citation>
    <scope>NUCLEOTIDE SEQUENCE [LARGE SCALE GENOMIC DNA]</scope>
    <source>
        <strain evidence="1 2">CGMCC 1.7660</strain>
    </source>
</reference>
<dbReference type="RefSeq" id="WP_133615012.1">
    <property type="nucleotide sequence ID" value="NZ_SNYW01000013.1"/>
</dbReference>
<proteinExistence type="predicted"/>
<dbReference type="InterPro" id="IPR036692">
    <property type="entry name" value="Shew3726-like_sf"/>
</dbReference>
<organism evidence="1 2">
    <name type="scientific">Dongia mobilis</name>
    <dbReference type="NCBI Taxonomy" id="578943"/>
    <lineage>
        <taxon>Bacteria</taxon>
        <taxon>Pseudomonadati</taxon>
        <taxon>Pseudomonadota</taxon>
        <taxon>Alphaproteobacteria</taxon>
        <taxon>Rhodospirillales</taxon>
        <taxon>Dongiaceae</taxon>
        <taxon>Dongia</taxon>
    </lineage>
</organism>
<dbReference type="InterPro" id="IPR009962">
    <property type="entry name" value="DUF1488"/>
</dbReference>
<keyword evidence="2" id="KW-1185">Reference proteome</keyword>
<dbReference type="SUPFAM" id="SSF160272">
    <property type="entry name" value="Shew3726-like"/>
    <property type="match status" value="1"/>
</dbReference>
<dbReference type="OrthoDB" id="7360668at2"/>
<comment type="caution">
    <text evidence="1">The sequence shown here is derived from an EMBL/GenBank/DDBJ whole genome shotgun (WGS) entry which is preliminary data.</text>
</comment>
<dbReference type="Pfam" id="PF07369">
    <property type="entry name" value="DUF1488"/>
    <property type="match status" value="1"/>
</dbReference>
<sequence length="88" mass="10467">MPLGFPNQSRSFDARRLCVRFWAHDESLEIPFFIGAESLCHMNPRAKCDETDLLDTFDRNRHRIEWAAARIYQRNRRGSYMLFATDLD</sequence>
<dbReference type="AlphaFoldDB" id="A0A4V6PXF7"/>